<dbReference type="EMBL" id="FMAW01000014">
    <property type="protein sequence ID" value="SCC07545.1"/>
    <property type="molecule type" value="Genomic_DNA"/>
</dbReference>
<dbReference type="Proteomes" id="UP000182448">
    <property type="component" value="Unassembled WGS sequence"/>
</dbReference>
<dbReference type="OrthoDB" id="9803145at2"/>
<dbReference type="Proteomes" id="UP000585749">
    <property type="component" value="Unassembled WGS sequence"/>
</dbReference>
<keyword evidence="3" id="KW-1185">Reference proteome</keyword>
<sequence>MKYQDYINMALDDNGELKVILKGEISHKADQKIGIVSIVFITRDVNKAKITLDKLNKTKNTDDYYMLYSCPMDTDLTKLAHYPSLEINKEDLI</sequence>
<name>A0A4Y4G4Q5_WEIHE</name>
<dbReference type="RefSeq" id="WP_074427872.1">
    <property type="nucleotide sequence ID" value="NZ_BJEG01000012.1"/>
</dbReference>
<dbReference type="AlphaFoldDB" id="A0A4Y4G4Q5"/>
<organism evidence="1 4">
    <name type="scientific">Weissella hellenica</name>
    <dbReference type="NCBI Taxonomy" id="46256"/>
    <lineage>
        <taxon>Bacteria</taxon>
        <taxon>Bacillati</taxon>
        <taxon>Bacillota</taxon>
        <taxon>Bacilli</taxon>
        <taxon>Lactobacillales</taxon>
        <taxon>Lactobacillaceae</taxon>
        <taxon>Weissella</taxon>
    </lineage>
</organism>
<dbReference type="GeneID" id="72424560"/>
<reference evidence="1 4" key="2">
    <citation type="submission" date="2020-04" db="EMBL/GenBank/DDBJ databases">
        <title>MicrobeNet Type strains.</title>
        <authorList>
            <person name="Nicholson A.C."/>
        </authorList>
    </citation>
    <scope>NUCLEOTIDE SEQUENCE [LARGE SCALE GENOMIC DNA]</scope>
    <source>
        <strain evidence="1 4">CCUG 33494</strain>
    </source>
</reference>
<comment type="caution">
    <text evidence="1">The sequence shown here is derived from an EMBL/GenBank/DDBJ whole genome shotgun (WGS) entry which is preliminary data.</text>
</comment>
<protein>
    <submittedName>
        <fullName evidence="1">Uncharacterized protein</fullName>
    </submittedName>
</protein>
<accession>A0A4Y4G4Q5</accession>
<evidence type="ECO:0000313" key="2">
    <source>
        <dbReference type="EMBL" id="SCC07545.1"/>
    </source>
</evidence>
<evidence type="ECO:0000313" key="1">
    <source>
        <dbReference type="EMBL" id="NKY67425.1"/>
    </source>
</evidence>
<gene>
    <name evidence="2" type="ORF">GA0061075_11431</name>
    <name evidence="1" type="ORF">HF960_07070</name>
</gene>
<evidence type="ECO:0000313" key="4">
    <source>
        <dbReference type="Proteomes" id="UP000585749"/>
    </source>
</evidence>
<evidence type="ECO:0000313" key="3">
    <source>
        <dbReference type="Proteomes" id="UP000182448"/>
    </source>
</evidence>
<dbReference type="EMBL" id="JAAXPM010000011">
    <property type="protein sequence ID" value="NKY67425.1"/>
    <property type="molecule type" value="Genomic_DNA"/>
</dbReference>
<reference evidence="2 3" key="1">
    <citation type="submission" date="2016-08" db="EMBL/GenBank/DDBJ databases">
        <authorList>
            <person name="Varghese N."/>
            <person name="Submissions Spin"/>
        </authorList>
    </citation>
    <scope>NUCLEOTIDE SEQUENCE [LARGE SCALE GENOMIC DNA]</scope>
    <source>
        <strain evidence="2 3">R-53116</strain>
    </source>
</reference>
<proteinExistence type="predicted"/>